<keyword evidence="3 5" id="KW-1133">Transmembrane helix</keyword>
<comment type="subcellular location">
    <subcellularLocation>
        <location evidence="1">Membrane</location>
    </subcellularLocation>
</comment>
<organism evidence="7 8">
    <name type="scientific">Meloidogyne graminicola</name>
    <dbReference type="NCBI Taxonomy" id="189291"/>
    <lineage>
        <taxon>Eukaryota</taxon>
        <taxon>Metazoa</taxon>
        <taxon>Ecdysozoa</taxon>
        <taxon>Nematoda</taxon>
        <taxon>Chromadorea</taxon>
        <taxon>Rhabditida</taxon>
        <taxon>Tylenchina</taxon>
        <taxon>Tylenchomorpha</taxon>
        <taxon>Tylenchoidea</taxon>
        <taxon>Meloidogynidae</taxon>
        <taxon>Meloidogyninae</taxon>
        <taxon>Meloidogyne</taxon>
    </lineage>
</organism>
<feature type="transmembrane region" description="Helical" evidence="5">
    <location>
        <begin position="33"/>
        <end position="57"/>
    </location>
</feature>
<reference evidence="7" key="1">
    <citation type="journal article" date="2020" name="Ecol. Evol.">
        <title>Genome structure and content of the rice root-knot nematode (Meloidogyne graminicola).</title>
        <authorList>
            <person name="Phan N.T."/>
            <person name="Danchin E.G.J."/>
            <person name="Klopp C."/>
            <person name="Perfus-Barbeoch L."/>
            <person name="Kozlowski D.K."/>
            <person name="Koutsovoulos G.D."/>
            <person name="Lopez-Roques C."/>
            <person name="Bouchez O."/>
            <person name="Zahm M."/>
            <person name="Besnard G."/>
            <person name="Bellafiore S."/>
        </authorList>
    </citation>
    <scope>NUCLEOTIDE SEQUENCE</scope>
    <source>
        <strain evidence="7">VN-18</strain>
    </source>
</reference>
<gene>
    <name evidence="7" type="ORF">Mgra_00010167</name>
</gene>
<accession>A0A8S9ZB92</accession>
<dbReference type="InterPro" id="IPR047130">
    <property type="entry name" value="7TM_GPCR_Srsx_nematod"/>
</dbReference>
<proteinExistence type="predicted"/>
<dbReference type="GO" id="GO:0016020">
    <property type="term" value="C:membrane"/>
    <property type="evidence" value="ECO:0007669"/>
    <property type="project" value="UniProtKB-SubCell"/>
</dbReference>
<keyword evidence="2 5" id="KW-0812">Transmembrane</keyword>
<dbReference type="Pfam" id="PF10320">
    <property type="entry name" value="7TM_GPCR_Srsx"/>
    <property type="match status" value="1"/>
</dbReference>
<dbReference type="InterPro" id="IPR017452">
    <property type="entry name" value="GPCR_Rhodpsn_7TM"/>
</dbReference>
<keyword evidence="8" id="KW-1185">Reference proteome</keyword>
<dbReference type="OrthoDB" id="5865532at2759"/>
<evidence type="ECO:0000256" key="2">
    <source>
        <dbReference type="ARBA" id="ARBA00022692"/>
    </source>
</evidence>
<evidence type="ECO:0000256" key="5">
    <source>
        <dbReference type="SAM" id="Phobius"/>
    </source>
</evidence>
<feature type="transmembrane region" description="Helical" evidence="5">
    <location>
        <begin position="149"/>
        <end position="170"/>
    </location>
</feature>
<feature type="transmembrane region" description="Helical" evidence="5">
    <location>
        <begin position="190"/>
        <end position="209"/>
    </location>
</feature>
<evidence type="ECO:0000256" key="1">
    <source>
        <dbReference type="ARBA" id="ARBA00004370"/>
    </source>
</evidence>
<dbReference type="AlphaFoldDB" id="A0A8S9ZB92"/>
<dbReference type="PROSITE" id="PS50262">
    <property type="entry name" value="G_PROTEIN_RECEP_F1_2"/>
    <property type="match status" value="1"/>
</dbReference>
<sequence length="210" mass="23155">MNNNSFNLIKTTSTSFYQINLLEQLDSSLFINLLRYLIAANSIGTNTFILYLFIRFYRFRSLRSTQCNLFIAANAGVELIIGLGTALRGSFQFYVLINSITKFSHSLCVWIGSPLTGGFAANQITILVLALDRLAAVATPLKYGHKNKLLVFGSLFLTIAIFIGAIWLSLWGIDDSQSSSTQCSMGINAGPLFSVVWSFFAQCSTLLVFG</sequence>
<name>A0A8S9ZB92_9BILA</name>
<dbReference type="PANTHER" id="PTHR23360">
    <property type="entry name" value="G-PROTEIN COUPLED RECEPTORS FAMILY 1 PROFILE DOMAIN-CONTAINING PROTEIN-RELATED"/>
    <property type="match status" value="1"/>
</dbReference>
<protein>
    <submittedName>
        <fullName evidence="7">G_PROTEIN_RECEP_F1_2 domain-containing protein</fullName>
    </submittedName>
</protein>
<dbReference type="Gene3D" id="1.20.1070.10">
    <property type="entry name" value="Rhodopsin 7-helix transmembrane proteins"/>
    <property type="match status" value="1"/>
</dbReference>
<keyword evidence="4 5" id="KW-0472">Membrane</keyword>
<dbReference type="EMBL" id="JABEBT010000232">
    <property type="protein sequence ID" value="KAF7623531.1"/>
    <property type="molecule type" value="Genomic_DNA"/>
</dbReference>
<dbReference type="InterPro" id="IPR019424">
    <property type="entry name" value="7TM_GPCR_Srsx"/>
</dbReference>
<evidence type="ECO:0000313" key="8">
    <source>
        <dbReference type="Proteomes" id="UP000605970"/>
    </source>
</evidence>
<evidence type="ECO:0000256" key="4">
    <source>
        <dbReference type="ARBA" id="ARBA00023136"/>
    </source>
</evidence>
<comment type="caution">
    <text evidence="7">The sequence shown here is derived from an EMBL/GenBank/DDBJ whole genome shotgun (WGS) entry which is preliminary data.</text>
</comment>
<evidence type="ECO:0000259" key="6">
    <source>
        <dbReference type="PROSITE" id="PS50262"/>
    </source>
</evidence>
<evidence type="ECO:0000256" key="3">
    <source>
        <dbReference type="ARBA" id="ARBA00022989"/>
    </source>
</evidence>
<feature type="transmembrane region" description="Helical" evidence="5">
    <location>
        <begin position="69"/>
        <end position="87"/>
    </location>
</feature>
<feature type="transmembrane region" description="Helical" evidence="5">
    <location>
        <begin position="107"/>
        <end position="129"/>
    </location>
</feature>
<dbReference type="SUPFAM" id="SSF81321">
    <property type="entry name" value="Family A G protein-coupled receptor-like"/>
    <property type="match status" value="1"/>
</dbReference>
<feature type="domain" description="G-protein coupled receptors family 1 profile" evidence="6">
    <location>
        <begin position="45"/>
        <end position="210"/>
    </location>
</feature>
<evidence type="ECO:0000313" key="7">
    <source>
        <dbReference type="EMBL" id="KAF7623531.1"/>
    </source>
</evidence>
<dbReference type="Proteomes" id="UP000605970">
    <property type="component" value="Unassembled WGS sequence"/>
</dbReference>